<evidence type="ECO:0000313" key="1">
    <source>
        <dbReference type="EMBL" id="AVM01665.1"/>
    </source>
</evidence>
<proteinExistence type="predicted"/>
<organism evidence="1 2">
    <name type="scientific">Gordonia iterans</name>
    <dbReference type="NCBI Taxonomy" id="1004901"/>
    <lineage>
        <taxon>Bacteria</taxon>
        <taxon>Bacillati</taxon>
        <taxon>Actinomycetota</taxon>
        <taxon>Actinomycetes</taxon>
        <taxon>Mycobacteriales</taxon>
        <taxon>Gordoniaceae</taxon>
        <taxon>Gordonia</taxon>
    </lineage>
</organism>
<keyword evidence="2" id="KW-1185">Reference proteome</keyword>
<dbReference type="AlphaFoldDB" id="A0A2S0KJ07"/>
<dbReference type="EMBL" id="CP027433">
    <property type="protein sequence ID" value="AVM01665.1"/>
    <property type="molecule type" value="Genomic_DNA"/>
</dbReference>
<evidence type="ECO:0000313" key="2">
    <source>
        <dbReference type="Proteomes" id="UP000239814"/>
    </source>
</evidence>
<name>A0A2S0KJ07_9ACTN</name>
<dbReference type="Proteomes" id="UP000239814">
    <property type="component" value="Chromosome"/>
</dbReference>
<sequence>MSLTAAQQELADYGIAILRTKIPDAEFNVTALDDDAVCIHPQLRGGGCLIVAPDKTALFAASSIPPHRAIEEFRKGRRSALPAV</sequence>
<accession>A0A2S0KJ07</accession>
<dbReference type="OrthoDB" id="2216648at2"/>
<gene>
    <name evidence="1" type="ORF">C6V83_16765</name>
</gene>
<dbReference type="RefSeq" id="WP_105943369.1">
    <property type="nucleotide sequence ID" value="NZ_CP027433.1"/>
</dbReference>
<reference evidence="1 2" key="1">
    <citation type="submission" date="2018-03" db="EMBL/GenBank/DDBJ databases">
        <title>Characteristics and genome of n-alkane degrading marine bacteria Gordonia iterans isolated from crude oil contaminated in Tae-an, South Korea.</title>
        <authorList>
            <person name="Lee S.-S."/>
            <person name="Kim H."/>
        </authorList>
    </citation>
    <scope>NUCLEOTIDE SEQUENCE [LARGE SCALE GENOMIC DNA]</scope>
    <source>
        <strain evidence="1 2">Co17</strain>
    </source>
</reference>
<protein>
    <submittedName>
        <fullName evidence="1">Uncharacterized protein</fullName>
    </submittedName>
</protein>
<dbReference type="KEGG" id="git:C6V83_16765"/>